<dbReference type="EMBL" id="LN868938">
    <property type="protein sequence ID" value="CRY78277.1"/>
    <property type="molecule type" value="Genomic_DNA"/>
</dbReference>
<feature type="region of interest" description="Disordered" evidence="1">
    <location>
        <begin position="1"/>
        <end position="26"/>
    </location>
</feature>
<evidence type="ECO:0000256" key="1">
    <source>
        <dbReference type="SAM" id="MobiDB-lite"/>
    </source>
</evidence>
<proteinExistence type="predicted"/>
<keyword evidence="2" id="KW-0812">Transmembrane</keyword>
<feature type="transmembrane region" description="Helical" evidence="2">
    <location>
        <begin position="81"/>
        <end position="101"/>
    </location>
</feature>
<dbReference type="InterPro" id="IPR022062">
    <property type="entry name" value="DUF3618"/>
</dbReference>
<gene>
    <name evidence="3" type="ORF">ERS450000_02844</name>
</gene>
<accession>A0A0H5NS89</accession>
<dbReference type="KEGG" id="nfr:ERS450000_02844"/>
<evidence type="ECO:0000313" key="3">
    <source>
        <dbReference type="EMBL" id="CRY78277.1"/>
    </source>
</evidence>
<organism evidence="3 4">
    <name type="scientific">Nocardia farcinica</name>
    <dbReference type="NCBI Taxonomy" id="37329"/>
    <lineage>
        <taxon>Bacteria</taxon>
        <taxon>Bacillati</taxon>
        <taxon>Actinomycetota</taxon>
        <taxon>Actinomycetes</taxon>
        <taxon>Mycobacteriales</taxon>
        <taxon>Nocardiaceae</taxon>
        <taxon>Nocardia</taxon>
    </lineage>
</organism>
<reference evidence="4" key="1">
    <citation type="submission" date="2015-03" db="EMBL/GenBank/DDBJ databases">
        <authorList>
            <consortium name="Pathogen Informatics"/>
        </authorList>
    </citation>
    <scope>NUCLEOTIDE SEQUENCE [LARGE SCALE GENOMIC DNA]</scope>
    <source>
        <strain evidence="4">NCTC11134</strain>
    </source>
</reference>
<name>A0A0H5NS89_NOCFR</name>
<dbReference type="AlphaFoldDB" id="A0A0H5NS89"/>
<dbReference type="Pfam" id="PF12277">
    <property type="entry name" value="DUF3618"/>
    <property type="match status" value="1"/>
</dbReference>
<evidence type="ECO:0000313" key="4">
    <source>
        <dbReference type="Proteomes" id="UP000057820"/>
    </source>
</evidence>
<keyword evidence="2" id="KW-1133">Transmembrane helix</keyword>
<protein>
    <submittedName>
        <fullName evidence="3">Protein of uncharacterized function (DUF3618)</fullName>
    </submittedName>
</protein>
<evidence type="ECO:0000256" key="2">
    <source>
        <dbReference type="SAM" id="Phobius"/>
    </source>
</evidence>
<keyword evidence="2" id="KW-0472">Membrane</keyword>
<dbReference type="Proteomes" id="UP000057820">
    <property type="component" value="Chromosome 1"/>
</dbReference>
<sequence>MIRERSGGTAAPGARFAPGGTPIEEEDFHVGRDTERIEREIEDARNRLASTLDEIAVRADPQRIADDTKSMVVAKLNEPKIKYGLIGAGALVVGLVLVKLFR</sequence>